<comment type="caution">
    <text evidence="1">The sequence shown here is derived from an EMBL/GenBank/DDBJ whole genome shotgun (WGS) entry which is preliminary data.</text>
</comment>
<gene>
    <name evidence="1" type="ORF">EVJ58_g10224</name>
</gene>
<reference evidence="1 2" key="1">
    <citation type="submission" date="2019-01" db="EMBL/GenBank/DDBJ databases">
        <title>Genome sequencing of the rare red list fungi Fomitopsis rosea.</title>
        <authorList>
            <person name="Buettner E."/>
            <person name="Kellner H."/>
        </authorList>
    </citation>
    <scope>NUCLEOTIDE SEQUENCE [LARGE SCALE GENOMIC DNA]</scope>
    <source>
        <strain evidence="1 2">DSM 105464</strain>
    </source>
</reference>
<feature type="non-terminal residue" evidence="1">
    <location>
        <position position="78"/>
    </location>
</feature>
<name>A0A4Y9XPM8_9APHY</name>
<evidence type="ECO:0000313" key="1">
    <source>
        <dbReference type="EMBL" id="TFY52055.1"/>
    </source>
</evidence>
<dbReference type="AlphaFoldDB" id="A0A4Y9XPM8"/>
<dbReference type="Proteomes" id="UP000298390">
    <property type="component" value="Unassembled WGS sequence"/>
</dbReference>
<dbReference type="EMBL" id="SEKV01001050">
    <property type="protein sequence ID" value="TFY52055.1"/>
    <property type="molecule type" value="Genomic_DNA"/>
</dbReference>
<protein>
    <submittedName>
        <fullName evidence="1">Uncharacterized protein</fullName>
    </submittedName>
</protein>
<evidence type="ECO:0000313" key="2">
    <source>
        <dbReference type="Proteomes" id="UP000298390"/>
    </source>
</evidence>
<accession>A0A4Y9XPM8</accession>
<organism evidence="1 2">
    <name type="scientific">Rhodofomes roseus</name>
    <dbReference type="NCBI Taxonomy" id="34475"/>
    <lineage>
        <taxon>Eukaryota</taxon>
        <taxon>Fungi</taxon>
        <taxon>Dikarya</taxon>
        <taxon>Basidiomycota</taxon>
        <taxon>Agaricomycotina</taxon>
        <taxon>Agaricomycetes</taxon>
        <taxon>Polyporales</taxon>
        <taxon>Rhodofomes</taxon>
    </lineage>
</organism>
<proteinExistence type="predicted"/>
<sequence length="78" mass="9127">MCPLYIQRINRNVINSDVLDPYGTNDEVDRAVRNLLIDEEIRQSLKADPQLDALHEKWLKECEDIMRPPPPGLPPYRE</sequence>